<dbReference type="EMBL" id="CVLB01000001">
    <property type="protein sequence ID" value="CRF31364.1"/>
    <property type="molecule type" value="Genomic_DNA"/>
</dbReference>
<dbReference type="Proteomes" id="UP000043763">
    <property type="component" value="Unassembled WGS sequence"/>
</dbReference>
<dbReference type="Pfam" id="PF07751">
    <property type="entry name" value="Abi_2"/>
    <property type="match status" value="1"/>
</dbReference>
<evidence type="ECO:0000313" key="1">
    <source>
        <dbReference type="EMBL" id="CRF31364.1"/>
    </source>
</evidence>
<evidence type="ECO:0000313" key="2">
    <source>
        <dbReference type="Proteomes" id="UP000043763"/>
    </source>
</evidence>
<dbReference type="AlphaFoldDB" id="A0A0G4K349"/>
<accession>A0A0G4K349</accession>
<reference evidence="2" key="1">
    <citation type="submission" date="2015-04" db="EMBL/GenBank/DDBJ databases">
        <authorList>
            <person name="Mushtaq Mamoona"/>
        </authorList>
    </citation>
    <scope>NUCLEOTIDE SEQUENCE [LARGE SCALE GENOMIC DNA]</scope>
    <source>
        <strain evidence="2">AN4859/03</strain>
    </source>
</reference>
<organism evidence="1 2">
    <name type="scientific">Brachyspira suanatina</name>
    <dbReference type="NCBI Taxonomy" id="381802"/>
    <lineage>
        <taxon>Bacteria</taxon>
        <taxon>Pseudomonadati</taxon>
        <taxon>Spirochaetota</taxon>
        <taxon>Spirochaetia</taxon>
        <taxon>Brachyspirales</taxon>
        <taxon>Brachyspiraceae</taxon>
        <taxon>Brachyspira</taxon>
    </lineage>
</organism>
<protein>
    <submittedName>
        <fullName evidence="1">Uncharacterized protein</fullName>
    </submittedName>
</protein>
<gene>
    <name evidence="1" type="ORF">BRSU_0049</name>
</gene>
<dbReference type="InterPro" id="IPR011664">
    <property type="entry name" value="Abi_system_AbiD/AbiF-like"/>
</dbReference>
<name>A0A0G4K349_9SPIR</name>
<sequence>MSGYLYVFEKHSNNRTHIFENVTFEEVIRFFNTDVKIIQLILSCVSYVEVYMKNIIARTFVETYNDPFYNYKTNIYDNINPEINSLAENSKEIFIKHYKNEYSNFP</sequence>
<proteinExistence type="predicted"/>
<keyword evidence="2" id="KW-1185">Reference proteome</keyword>